<organism evidence="1 2">
    <name type="scientific">Artemisia annua</name>
    <name type="common">Sweet wormwood</name>
    <dbReference type="NCBI Taxonomy" id="35608"/>
    <lineage>
        <taxon>Eukaryota</taxon>
        <taxon>Viridiplantae</taxon>
        <taxon>Streptophyta</taxon>
        <taxon>Embryophyta</taxon>
        <taxon>Tracheophyta</taxon>
        <taxon>Spermatophyta</taxon>
        <taxon>Magnoliopsida</taxon>
        <taxon>eudicotyledons</taxon>
        <taxon>Gunneridae</taxon>
        <taxon>Pentapetalae</taxon>
        <taxon>asterids</taxon>
        <taxon>campanulids</taxon>
        <taxon>Asterales</taxon>
        <taxon>Asteraceae</taxon>
        <taxon>Asteroideae</taxon>
        <taxon>Anthemideae</taxon>
        <taxon>Artemisiinae</taxon>
        <taxon>Artemisia</taxon>
    </lineage>
</organism>
<dbReference type="Proteomes" id="UP000245207">
    <property type="component" value="Unassembled WGS sequence"/>
</dbReference>
<dbReference type="GO" id="GO:0008360">
    <property type="term" value="P:regulation of cell shape"/>
    <property type="evidence" value="ECO:0007669"/>
    <property type="project" value="TreeGrafter"/>
</dbReference>
<sequence>MILQFINISLCYLTFYPQIVFPSLSLSPNHFPKSFSLTLTFYPQTVTVVTYHSHTHRSASPARHRRLGRAPTILRQQLTMSPPHSIAQSHRIHLSPSTSLCQKSVESALHSITATAASPHSITIGLNIVHYLEAVIDCCKISHIEKDHLVKLMKQLIINMAPSRGISRSTPPTVADVPTLLGTGAFSLLGCTQNEVKTDVKPLPAYLRWPHMQADQVRGIGLREIGGGFPKHHRAPFVKFACYAIAKPSTMVQKMQDIKRLRGHRDAVYCGMVTTFLANFPEVTLAGTFCTWGIGRGNKSAVHDTLNKLGTSHLYTSVSARNQSGANRRTSVANGSVGSVWVKWVMGQWVIRQTGHPLEMGQKGRVKQVGSGLPGLRLKHSYVVFIRASL</sequence>
<name>A0A2U1L4L7_ARTAN</name>
<protein>
    <submittedName>
        <fullName evidence="1">Bromodomain-containing protein</fullName>
    </submittedName>
</protein>
<evidence type="ECO:0000313" key="1">
    <source>
        <dbReference type="EMBL" id="PWA43937.1"/>
    </source>
</evidence>
<proteinExistence type="predicted"/>
<dbReference type="AlphaFoldDB" id="A0A2U1L4L7"/>
<dbReference type="InterPro" id="IPR052060">
    <property type="entry name" value="Bromo_WD_repeat"/>
</dbReference>
<gene>
    <name evidence="1" type="ORF">CTI12_AA520650</name>
</gene>
<reference evidence="1 2" key="1">
    <citation type="journal article" date="2018" name="Mol. Plant">
        <title>The genome of Artemisia annua provides insight into the evolution of Asteraceae family and artemisinin biosynthesis.</title>
        <authorList>
            <person name="Shen Q."/>
            <person name="Zhang L."/>
            <person name="Liao Z."/>
            <person name="Wang S."/>
            <person name="Yan T."/>
            <person name="Shi P."/>
            <person name="Liu M."/>
            <person name="Fu X."/>
            <person name="Pan Q."/>
            <person name="Wang Y."/>
            <person name="Lv Z."/>
            <person name="Lu X."/>
            <person name="Zhang F."/>
            <person name="Jiang W."/>
            <person name="Ma Y."/>
            <person name="Chen M."/>
            <person name="Hao X."/>
            <person name="Li L."/>
            <person name="Tang Y."/>
            <person name="Lv G."/>
            <person name="Zhou Y."/>
            <person name="Sun X."/>
            <person name="Brodelius P.E."/>
            <person name="Rose J.K.C."/>
            <person name="Tang K."/>
        </authorList>
    </citation>
    <scope>NUCLEOTIDE SEQUENCE [LARGE SCALE GENOMIC DNA]</scope>
    <source>
        <strain evidence="2">cv. Huhao1</strain>
        <tissue evidence="1">Leaf</tissue>
    </source>
</reference>
<evidence type="ECO:0000313" key="2">
    <source>
        <dbReference type="Proteomes" id="UP000245207"/>
    </source>
</evidence>
<dbReference type="GO" id="GO:0006357">
    <property type="term" value="P:regulation of transcription by RNA polymerase II"/>
    <property type="evidence" value="ECO:0007669"/>
    <property type="project" value="TreeGrafter"/>
</dbReference>
<dbReference type="GO" id="GO:0007010">
    <property type="term" value="P:cytoskeleton organization"/>
    <property type="evidence" value="ECO:0007669"/>
    <property type="project" value="TreeGrafter"/>
</dbReference>
<keyword evidence="2" id="KW-1185">Reference proteome</keyword>
<dbReference type="PANTHER" id="PTHR16266:SF38">
    <property type="entry name" value="TRANSCRIPTION FACTOR WD40-LIKE FAMILY"/>
    <property type="match status" value="1"/>
</dbReference>
<dbReference type="GO" id="GO:0005634">
    <property type="term" value="C:nucleus"/>
    <property type="evidence" value="ECO:0007669"/>
    <property type="project" value="TreeGrafter"/>
</dbReference>
<dbReference type="PANTHER" id="PTHR16266">
    <property type="entry name" value="WD REPEAT DOMAIN 9"/>
    <property type="match status" value="1"/>
</dbReference>
<dbReference type="EMBL" id="PKPP01011550">
    <property type="protein sequence ID" value="PWA43937.1"/>
    <property type="molecule type" value="Genomic_DNA"/>
</dbReference>
<comment type="caution">
    <text evidence="1">The sequence shown here is derived from an EMBL/GenBank/DDBJ whole genome shotgun (WGS) entry which is preliminary data.</text>
</comment>
<accession>A0A2U1L4L7</accession>
<dbReference type="OrthoDB" id="538223at2759"/>
<dbReference type="STRING" id="35608.A0A2U1L4L7"/>